<evidence type="ECO:0000256" key="1">
    <source>
        <dbReference type="SAM" id="MobiDB-lite"/>
    </source>
</evidence>
<name>A0A5B7DNB1_PORTR</name>
<sequence>MVQWDRTRFVGPRVLKCTSLNPDHGPRRYRPSPNVIGKPDVKKSDKNLINWYNLALRRELESVAQEVDSLKTRLVNVLGCYCHHHHYHYHRHRHPHHHDHHPTSTTTTSTSTTTTTTTTTATTTTTTAAATTTSHPTPYSR</sequence>
<comment type="caution">
    <text evidence="2">The sequence shown here is derived from an EMBL/GenBank/DDBJ whole genome shotgun (WGS) entry which is preliminary data.</text>
</comment>
<accession>A0A5B7DNB1</accession>
<gene>
    <name evidence="2" type="ORF">E2C01_015625</name>
</gene>
<reference evidence="2 3" key="1">
    <citation type="submission" date="2019-05" db="EMBL/GenBank/DDBJ databases">
        <title>Another draft genome of Portunus trituberculatus and its Hox gene families provides insights of decapod evolution.</title>
        <authorList>
            <person name="Jeong J.-H."/>
            <person name="Song I."/>
            <person name="Kim S."/>
            <person name="Choi T."/>
            <person name="Kim D."/>
            <person name="Ryu S."/>
            <person name="Kim W."/>
        </authorList>
    </citation>
    <scope>NUCLEOTIDE SEQUENCE [LARGE SCALE GENOMIC DNA]</scope>
    <source>
        <tissue evidence="2">Muscle</tissue>
    </source>
</reference>
<feature type="region of interest" description="Disordered" evidence="1">
    <location>
        <begin position="92"/>
        <end position="141"/>
    </location>
</feature>
<protein>
    <submittedName>
        <fullName evidence="2">Uncharacterized protein</fullName>
    </submittedName>
</protein>
<dbReference type="EMBL" id="VSRR010001106">
    <property type="protein sequence ID" value="MPC22607.1"/>
    <property type="molecule type" value="Genomic_DNA"/>
</dbReference>
<organism evidence="2 3">
    <name type="scientific">Portunus trituberculatus</name>
    <name type="common">Swimming crab</name>
    <name type="synonym">Neptunus trituberculatus</name>
    <dbReference type="NCBI Taxonomy" id="210409"/>
    <lineage>
        <taxon>Eukaryota</taxon>
        <taxon>Metazoa</taxon>
        <taxon>Ecdysozoa</taxon>
        <taxon>Arthropoda</taxon>
        <taxon>Crustacea</taxon>
        <taxon>Multicrustacea</taxon>
        <taxon>Malacostraca</taxon>
        <taxon>Eumalacostraca</taxon>
        <taxon>Eucarida</taxon>
        <taxon>Decapoda</taxon>
        <taxon>Pleocyemata</taxon>
        <taxon>Brachyura</taxon>
        <taxon>Eubrachyura</taxon>
        <taxon>Portunoidea</taxon>
        <taxon>Portunidae</taxon>
        <taxon>Portuninae</taxon>
        <taxon>Portunus</taxon>
    </lineage>
</organism>
<dbReference type="AlphaFoldDB" id="A0A5B7DNB1"/>
<feature type="compositionally biased region" description="Low complexity" evidence="1">
    <location>
        <begin position="103"/>
        <end position="141"/>
    </location>
</feature>
<evidence type="ECO:0000313" key="2">
    <source>
        <dbReference type="EMBL" id="MPC22607.1"/>
    </source>
</evidence>
<proteinExistence type="predicted"/>
<evidence type="ECO:0000313" key="3">
    <source>
        <dbReference type="Proteomes" id="UP000324222"/>
    </source>
</evidence>
<dbReference type="Proteomes" id="UP000324222">
    <property type="component" value="Unassembled WGS sequence"/>
</dbReference>
<keyword evidence="3" id="KW-1185">Reference proteome</keyword>